<keyword evidence="2" id="KW-1185">Reference proteome</keyword>
<dbReference type="GeneID" id="20311314"/>
<dbReference type="AlphaFoldDB" id="H6C1Y4"/>
<accession>H6C1Y4</accession>
<reference evidence="1" key="1">
    <citation type="submission" date="2011-07" db="EMBL/GenBank/DDBJ databases">
        <title>The Genome Sequence of Exophiala (Wangiella) dermatitidis NIH/UT8656.</title>
        <authorList>
            <consortium name="The Broad Institute Genome Sequencing Platform"/>
            <person name="Cuomo C."/>
            <person name="Wang Z."/>
            <person name="Hunicke-Smith S."/>
            <person name="Szanislo P.J."/>
            <person name="Earl A."/>
            <person name="Young S.K."/>
            <person name="Zeng Q."/>
            <person name="Gargeya S."/>
            <person name="Fitzgerald M."/>
            <person name="Haas B."/>
            <person name="Abouelleil A."/>
            <person name="Alvarado L."/>
            <person name="Arachchi H.M."/>
            <person name="Berlin A."/>
            <person name="Brown A."/>
            <person name="Chapman S.B."/>
            <person name="Chen Z."/>
            <person name="Dunbar C."/>
            <person name="Freedman E."/>
            <person name="Gearin G."/>
            <person name="Gellesch M."/>
            <person name="Goldberg J."/>
            <person name="Griggs A."/>
            <person name="Gujja S."/>
            <person name="Heiman D."/>
            <person name="Howarth C."/>
            <person name="Larson L."/>
            <person name="Lui A."/>
            <person name="MacDonald P.J.P."/>
            <person name="Montmayeur A."/>
            <person name="Murphy C."/>
            <person name="Neiman D."/>
            <person name="Pearson M."/>
            <person name="Priest M."/>
            <person name="Roberts A."/>
            <person name="Saif S."/>
            <person name="Shea T."/>
            <person name="Shenoy N."/>
            <person name="Sisk P."/>
            <person name="Stolte C."/>
            <person name="Sykes S."/>
            <person name="Wortman J."/>
            <person name="Nusbaum C."/>
            <person name="Birren B."/>
        </authorList>
    </citation>
    <scope>NUCLEOTIDE SEQUENCE</scope>
    <source>
        <strain evidence="1">NIH/UT8656</strain>
    </source>
</reference>
<dbReference type="RefSeq" id="XP_009159132.1">
    <property type="nucleotide sequence ID" value="XM_009160884.1"/>
</dbReference>
<evidence type="ECO:0000313" key="1">
    <source>
        <dbReference type="EMBL" id="EHY58671.1"/>
    </source>
</evidence>
<protein>
    <submittedName>
        <fullName evidence="1">Uncharacterized protein</fullName>
    </submittedName>
</protein>
<evidence type="ECO:0000313" key="2">
    <source>
        <dbReference type="Proteomes" id="UP000007304"/>
    </source>
</evidence>
<organism evidence="1 2">
    <name type="scientific">Exophiala dermatitidis (strain ATCC 34100 / CBS 525.76 / NIH/UT8656)</name>
    <name type="common">Black yeast</name>
    <name type="synonym">Wangiella dermatitidis</name>
    <dbReference type="NCBI Taxonomy" id="858893"/>
    <lineage>
        <taxon>Eukaryota</taxon>
        <taxon>Fungi</taxon>
        <taxon>Dikarya</taxon>
        <taxon>Ascomycota</taxon>
        <taxon>Pezizomycotina</taxon>
        <taxon>Eurotiomycetes</taxon>
        <taxon>Chaetothyriomycetidae</taxon>
        <taxon>Chaetothyriales</taxon>
        <taxon>Herpotrichiellaceae</taxon>
        <taxon>Exophiala</taxon>
    </lineage>
</organism>
<dbReference type="InParanoid" id="H6C1Y4"/>
<proteinExistence type="predicted"/>
<dbReference type="HOGENOM" id="CLU_2183946_0_0_1"/>
<gene>
    <name evidence="1" type="ORF">HMPREF1120_06675</name>
</gene>
<dbReference type="EMBL" id="JH226134">
    <property type="protein sequence ID" value="EHY58671.1"/>
    <property type="molecule type" value="Genomic_DNA"/>
</dbReference>
<name>H6C1Y4_EXODN</name>
<dbReference type="Proteomes" id="UP000007304">
    <property type="component" value="Unassembled WGS sequence"/>
</dbReference>
<dbReference type="VEuPathDB" id="FungiDB:HMPREF1120_06675"/>
<sequence>MIRGRGLALRSGGLQILPIAQSRQAKFKAREAGLIRHSDTVVRALELEFLQDVGISDWKFERFPDLPAAESGFRWRETGRQRSAFEAVGLAEAASADQSRPRRCVASKS</sequence>